<accession>A0A837D5J5</accession>
<evidence type="ECO:0000256" key="2">
    <source>
        <dbReference type="ARBA" id="ARBA00022598"/>
    </source>
</evidence>
<dbReference type="EMBL" id="JRZE01000006">
    <property type="protein sequence ID" value="KHF43099.1"/>
    <property type="molecule type" value="Genomic_DNA"/>
</dbReference>
<dbReference type="Pfam" id="PF00501">
    <property type="entry name" value="AMP-binding"/>
    <property type="match status" value="1"/>
</dbReference>
<dbReference type="RefSeq" id="WP_052136419.1">
    <property type="nucleotide sequence ID" value="NZ_FOWS01000001.1"/>
</dbReference>
<dbReference type="PANTHER" id="PTHR43201:SF5">
    <property type="entry name" value="MEDIUM-CHAIN ACYL-COA LIGASE ACSF2, MITOCHONDRIAL"/>
    <property type="match status" value="1"/>
</dbReference>
<dbReference type="GO" id="GO:0031956">
    <property type="term" value="F:medium-chain fatty acid-CoA ligase activity"/>
    <property type="evidence" value="ECO:0007669"/>
    <property type="project" value="TreeGrafter"/>
</dbReference>
<dbReference type="Proteomes" id="UP000030848">
    <property type="component" value="Unassembled WGS sequence"/>
</dbReference>
<dbReference type="PROSITE" id="PS00455">
    <property type="entry name" value="AMP_BINDING"/>
    <property type="match status" value="1"/>
</dbReference>
<evidence type="ECO:0000256" key="1">
    <source>
        <dbReference type="ARBA" id="ARBA00006432"/>
    </source>
</evidence>
<dbReference type="Pfam" id="PF13193">
    <property type="entry name" value="AMP-binding_C"/>
    <property type="match status" value="1"/>
</dbReference>
<comment type="similarity">
    <text evidence="1">Belongs to the ATP-dependent AMP-binding enzyme family.</text>
</comment>
<dbReference type="GO" id="GO:0006631">
    <property type="term" value="P:fatty acid metabolic process"/>
    <property type="evidence" value="ECO:0007669"/>
    <property type="project" value="TreeGrafter"/>
</dbReference>
<dbReference type="Gene3D" id="3.30.300.30">
    <property type="match status" value="1"/>
</dbReference>
<dbReference type="InterPro" id="IPR042099">
    <property type="entry name" value="ANL_N_sf"/>
</dbReference>
<proteinExistence type="inferred from homology"/>
<feature type="domain" description="AMP-dependent synthetase/ligase" evidence="3">
    <location>
        <begin position="15"/>
        <end position="377"/>
    </location>
</feature>
<dbReference type="InterPro" id="IPR045851">
    <property type="entry name" value="AMP-bd_C_sf"/>
</dbReference>
<reference evidence="5 6" key="1">
    <citation type="submission" date="2014-10" db="EMBL/GenBank/DDBJ databases">
        <title>Genome sequence of Micropolyspora internatus JCM3315.</title>
        <authorList>
            <person name="Shin S.-K."/>
            <person name="Yi H."/>
        </authorList>
    </citation>
    <scope>NUCLEOTIDE SEQUENCE [LARGE SCALE GENOMIC DNA]</scope>
    <source>
        <strain evidence="5 6">JCM 3315</strain>
    </source>
</reference>
<protein>
    <recommendedName>
        <fullName evidence="7">Crotonobetaine/carnitine-CoA ligase</fullName>
    </recommendedName>
</protein>
<evidence type="ECO:0000259" key="4">
    <source>
        <dbReference type="Pfam" id="PF13193"/>
    </source>
</evidence>
<sequence>MRFPTRQESVLPYVLQRQAATRPEAPCALYSDGTVWSYRDVALRTWGLAYQLRDRLGLERGEYLASWLPNGPEALLSWLASTSVGAVYAPFNTAYRGPQIDHALNLTRASVLVAHVDLLERLRGLDLPHLRTIVVVGEGKVPELPCPWVRFTDLAGHRAESPPVLDPPLEPWDDCSVLMTSGTTGRSKAVRRTYAQYDRYTEIAFRLLGADARDRFYVCAPLFHGGADTPVFAMLQLGGSLMIDDGFTASGFWERVRRYECTIAWMHSAMSLFLHKQPRRPDDADNPLRLAMLAPLFPGFEEFAKRFDVRVYMLYGMTEMACPFCVIDPDDVHNLGTPADPGYEVRIVDENDLEVPPGVPGELTVRHKLPWVISPGYLHEPEATARAWRNGWFHTGDVFVRDEAGNHRLMDRVKDSIRRRGEFVSAAEVERELLDMPEVTEAAVIGVAAELEEEVLAYVAVRGHDITPAKLHARLVERLSYFAVPRYLVVRDTLPRNVALRVDKPALRALGVPEDAWDAVAAGVQPTRERFTRS</sequence>
<dbReference type="AlphaFoldDB" id="A0A837D5J5"/>
<dbReference type="Gene3D" id="3.40.50.12780">
    <property type="entry name" value="N-terminal domain of ligase-like"/>
    <property type="match status" value="1"/>
</dbReference>
<dbReference type="InterPro" id="IPR025110">
    <property type="entry name" value="AMP-bd_C"/>
</dbReference>
<keyword evidence="2" id="KW-0436">Ligase</keyword>
<dbReference type="InterPro" id="IPR000873">
    <property type="entry name" value="AMP-dep_synth/lig_dom"/>
</dbReference>
<dbReference type="SUPFAM" id="SSF56801">
    <property type="entry name" value="Acetyl-CoA synthetase-like"/>
    <property type="match status" value="1"/>
</dbReference>
<evidence type="ECO:0000313" key="6">
    <source>
        <dbReference type="Proteomes" id="UP000030848"/>
    </source>
</evidence>
<name>A0A837D5J5_9PSEU</name>
<comment type="caution">
    <text evidence="5">The sequence shown here is derived from an EMBL/GenBank/DDBJ whole genome shotgun (WGS) entry which is preliminary data.</text>
</comment>
<dbReference type="PANTHER" id="PTHR43201">
    <property type="entry name" value="ACYL-COA SYNTHETASE"/>
    <property type="match status" value="1"/>
</dbReference>
<feature type="domain" description="AMP-binding enzyme C-terminal" evidence="4">
    <location>
        <begin position="428"/>
        <end position="497"/>
    </location>
</feature>
<evidence type="ECO:0000259" key="3">
    <source>
        <dbReference type="Pfam" id="PF00501"/>
    </source>
</evidence>
<gene>
    <name evidence="5" type="ORF">MINT15_33010</name>
</gene>
<organism evidence="5 6">
    <name type="scientific">Saccharomonospora viridis</name>
    <dbReference type="NCBI Taxonomy" id="1852"/>
    <lineage>
        <taxon>Bacteria</taxon>
        <taxon>Bacillati</taxon>
        <taxon>Actinomycetota</taxon>
        <taxon>Actinomycetes</taxon>
        <taxon>Pseudonocardiales</taxon>
        <taxon>Pseudonocardiaceae</taxon>
        <taxon>Saccharomonospora</taxon>
    </lineage>
</organism>
<evidence type="ECO:0000313" key="5">
    <source>
        <dbReference type="EMBL" id="KHF43099.1"/>
    </source>
</evidence>
<dbReference type="InterPro" id="IPR020845">
    <property type="entry name" value="AMP-binding_CS"/>
</dbReference>
<evidence type="ECO:0008006" key="7">
    <source>
        <dbReference type="Google" id="ProtNLM"/>
    </source>
</evidence>